<evidence type="ECO:0000313" key="6">
    <source>
        <dbReference type="Proteomes" id="UP000046392"/>
    </source>
</evidence>
<evidence type="ECO:0000256" key="2">
    <source>
        <dbReference type="ARBA" id="ARBA00022771"/>
    </source>
</evidence>
<feature type="domain" description="C3H1-type" evidence="5">
    <location>
        <begin position="318"/>
        <end position="345"/>
    </location>
</feature>
<dbReference type="SUPFAM" id="SSF90229">
    <property type="entry name" value="CCCH zinc finger"/>
    <property type="match status" value="1"/>
</dbReference>
<dbReference type="SMART" id="SM00356">
    <property type="entry name" value="ZnF_C3H1"/>
    <property type="match status" value="1"/>
</dbReference>
<name>A0A0N5CGA2_STREA</name>
<dbReference type="InterPro" id="IPR000571">
    <property type="entry name" value="Znf_CCCH"/>
</dbReference>
<accession>A0A0N5CGA2</accession>
<dbReference type="InterPro" id="IPR036855">
    <property type="entry name" value="Znf_CCCH_sf"/>
</dbReference>
<evidence type="ECO:0000256" key="3">
    <source>
        <dbReference type="ARBA" id="ARBA00022833"/>
    </source>
</evidence>
<dbReference type="PROSITE" id="PS50103">
    <property type="entry name" value="ZF_C3H1"/>
    <property type="match status" value="1"/>
</dbReference>
<evidence type="ECO:0000256" key="4">
    <source>
        <dbReference type="PROSITE-ProRule" id="PRU00723"/>
    </source>
</evidence>
<keyword evidence="6" id="KW-1185">Reference proteome</keyword>
<dbReference type="Pfam" id="PF00642">
    <property type="entry name" value="zf-CCCH"/>
    <property type="match status" value="1"/>
</dbReference>
<dbReference type="WBParaSite" id="SPAL_0001688100.1">
    <property type="protein sequence ID" value="SPAL_0001688100.1"/>
    <property type="gene ID" value="SPAL_0001688100"/>
</dbReference>
<evidence type="ECO:0000256" key="1">
    <source>
        <dbReference type="ARBA" id="ARBA00022723"/>
    </source>
</evidence>
<proteinExistence type="predicted"/>
<feature type="zinc finger region" description="C3H1-type" evidence="4">
    <location>
        <begin position="318"/>
        <end position="345"/>
    </location>
</feature>
<dbReference type="AlphaFoldDB" id="A0A0N5CGA2"/>
<dbReference type="GO" id="GO:0008270">
    <property type="term" value="F:zinc ion binding"/>
    <property type="evidence" value="ECO:0007669"/>
    <property type="project" value="UniProtKB-KW"/>
</dbReference>
<keyword evidence="3 4" id="KW-0862">Zinc</keyword>
<keyword evidence="2 4" id="KW-0863">Zinc-finger</keyword>
<organism evidence="6 7">
    <name type="scientific">Strongyloides papillosus</name>
    <name type="common">Intestinal threadworm</name>
    <dbReference type="NCBI Taxonomy" id="174720"/>
    <lineage>
        <taxon>Eukaryota</taxon>
        <taxon>Metazoa</taxon>
        <taxon>Ecdysozoa</taxon>
        <taxon>Nematoda</taxon>
        <taxon>Chromadorea</taxon>
        <taxon>Rhabditida</taxon>
        <taxon>Tylenchina</taxon>
        <taxon>Panagrolaimomorpha</taxon>
        <taxon>Strongyloidoidea</taxon>
        <taxon>Strongyloididae</taxon>
        <taxon>Strongyloides</taxon>
    </lineage>
</organism>
<dbReference type="Gene3D" id="4.10.1000.10">
    <property type="entry name" value="Zinc finger, CCCH-type"/>
    <property type="match status" value="1"/>
</dbReference>
<dbReference type="Proteomes" id="UP000046392">
    <property type="component" value="Unplaced"/>
</dbReference>
<sequence length="370" mass="43781">MVRHMRSNLFDNLRREHSSDSEASSLNYFRNKKNSFNFRYKRPYNSTNSWRNNHCNAHCGVNYIFSPSPIKRKKAKNGSINGEYSYHRTINDKFRIEFKKYSDNSNKPHIMKRLSNSMDPTHFNELKRRNGSYYRRRNRDNIPYVILPIDKNYIEVIPTKYKEVNPFIYKKILENTPGIKFTRKGIFKTPDYVEFILSLEKERSSSKKKFFNKNSLIKLQDLTPINNQSKENQVFEVITRKSITMDSRISRSISDISSANSNTSNNGVSSNCVVKREANLPKVTNKYSNNLRHGTRPSSPINNFKRSRFNSLEQKTRGLTVADCKYYKEGRCRFGLRCNFLHGTEPTVGYRRVQDFEKIRRSRSYSYNRY</sequence>
<evidence type="ECO:0000259" key="5">
    <source>
        <dbReference type="PROSITE" id="PS50103"/>
    </source>
</evidence>
<evidence type="ECO:0000313" key="7">
    <source>
        <dbReference type="WBParaSite" id="SPAL_0001688100.1"/>
    </source>
</evidence>
<protein>
    <submittedName>
        <fullName evidence="7">C3H1-type domain-containing protein</fullName>
    </submittedName>
</protein>
<reference evidence="7" key="1">
    <citation type="submission" date="2017-02" db="UniProtKB">
        <authorList>
            <consortium name="WormBaseParasite"/>
        </authorList>
    </citation>
    <scope>IDENTIFICATION</scope>
</reference>
<keyword evidence="1 4" id="KW-0479">Metal-binding</keyword>